<dbReference type="InterPro" id="IPR006186">
    <property type="entry name" value="Ser/Thr-sp_prot-phosphatase"/>
</dbReference>
<dbReference type="GO" id="GO:0005737">
    <property type="term" value="C:cytoplasm"/>
    <property type="evidence" value="ECO:0007669"/>
    <property type="project" value="TreeGrafter"/>
</dbReference>
<dbReference type="InterPro" id="IPR004843">
    <property type="entry name" value="Calcineurin-like_PHP"/>
</dbReference>
<comment type="similarity">
    <text evidence="1 3">Belongs to the PPP phosphatase family.</text>
</comment>
<dbReference type="EC" id="3.1.3.16" evidence="3"/>
<proteinExistence type="inferred from homology"/>
<dbReference type="InterPro" id="IPR050341">
    <property type="entry name" value="PP1_catalytic_subunit"/>
</dbReference>
<sequence>MSLIKHFSGPLQDVVSVLVYQRSTERPLVTFLVVCDEGDKVCLPREEVKISKIRPKDISNSPSSSFWRRDVCFSEVAKGLARQLVVDDVSNPQLIQLTRVFVSDKDGHYQHMVFAVQVEQPFSIQTTPDSSSQNRRRKLTLTELQDLPTDQLERRNILDLALHVADCIDKSIMGALMREVGVSKLWECVDKSKMTSYEALLRAPSYNQDGINILYEEFVRSSYPHSTLSFSDVRDLFTHLGWKDNERRIFRAFDKDKCGELSVEDFFYGMAAVDPKTNHGQGPAEIRCRCIFRYYDENNDDQMDRPEVEAMVRDIENIHARDTSDNIIQERIKEAFEIFGVPDESQVPLVNFLSAVGNLKFRGTSVLLRTVTSPILHLTFSLRHPDRKRPSTTDHISASHKLSKLCKGGQSEDRCSSNNNSSSNSQQEMDTTPPCTKAVDHETPMVISSNSQASIPLSEGAFQSQESGGVYSLAQHTVKVRRSGQIIDIHRLLDMERAGEVSDTGLDTDETNDQHTDLRSPTERVKLPNARHRLINRFQSYEAFDNKSLSNEMVSALRFFEQEKKNKPALNWGEVDMVKLGQYIISLCSGVKERFETEPRLLRLSAPCYILGDLHGNYRDLVCFEKGLWRVGPQLTPANFLFLGDYVDRGAYGIEVVSYLFAQKLLAPTKFFLLRGNHEVRDIQQAFTFHRECLEKFGERLGQSVWEAVNTVFDCMPLAAIVDERIFCIHGGIPKLEGDLNELNKIPCPLPNPEAQSTTAWQMMWNDPITAEEYNDDTEKELEINQGFAYNIKRQTALVFNRAAFANFLKKFGLTHVVRAHEVKQAGFEIQQGGQLMTVFSSSHYCGGSNEAACILLHNYLIRVIRIDTT</sequence>
<dbReference type="EMBL" id="JAWQEG010001847">
    <property type="protein sequence ID" value="KAK3876276.1"/>
    <property type="molecule type" value="Genomic_DNA"/>
</dbReference>
<protein>
    <recommendedName>
        <fullName evidence="3">Serine/threonine-protein phosphatase</fullName>
        <ecNumber evidence="3">3.1.3.16</ecNumber>
    </recommendedName>
</protein>
<dbReference type="PRINTS" id="PR00114">
    <property type="entry name" value="STPHPHTASE"/>
</dbReference>
<dbReference type="CDD" id="cd00144">
    <property type="entry name" value="MPP_PPP_family"/>
    <property type="match status" value="1"/>
</dbReference>
<dbReference type="InterPro" id="IPR018247">
    <property type="entry name" value="EF_Hand_1_Ca_BS"/>
</dbReference>
<dbReference type="PROSITE" id="PS50222">
    <property type="entry name" value="EF_HAND_2"/>
    <property type="match status" value="2"/>
</dbReference>
<evidence type="ECO:0000256" key="2">
    <source>
        <dbReference type="ARBA" id="ARBA00022837"/>
    </source>
</evidence>
<evidence type="ECO:0000313" key="6">
    <source>
        <dbReference type="EMBL" id="KAK3876276.1"/>
    </source>
</evidence>
<reference evidence="6" key="1">
    <citation type="submission" date="2023-10" db="EMBL/GenBank/DDBJ databases">
        <title>Genome assemblies of two species of porcelain crab, Petrolisthes cinctipes and Petrolisthes manimaculis (Anomura: Porcellanidae).</title>
        <authorList>
            <person name="Angst P."/>
        </authorList>
    </citation>
    <scope>NUCLEOTIDE SEQUENCE</scope>
    <source>
        <strain evidence="6">PB745_01</strain>
        <tissue evidence="6">Gill</tissue>
    </source>
</reference>
<dbReference type="PROSITE" id="PS00018">
    <property type="entry name" value="EF_HAND_1"/>
    <property type="match status" value="1"/>
</dbReference>
<dbReference type="GO" id="GO:0005634">
    <property type="term" value="C:nucleus"/>
    <property type="evidence" value="ECO:0007669"/>
    <property type="project" value="TreeGrafter"/>
</dbReference>
<dbReference type="GO" id="GO:0005509">
    <property type="term" value="F:calcium ion binding"/>
    <property type="evidence" value="ECO:0007669"/>
    <property type="project" value="InterPro"/>
</dbReference>
<comment type="catalytic activity">
    <reaction evidence="3">
        <text>O-phospho-L-threonyl-[protein] + H2O = L-threonyl-[protein] + phosphate</text>
        <dbReference type="Rhea" id="RHEA:47004"/>
        <dbReference type="Rhea" id="RHEA-COMP:11060"/>
        <dbReference type="Rhea" id="RHEA-COMP:11605"/>
        <dbReference type="ChEBI" id="CHEBI:15377"/>
        <dbReference type="ChEBI" id="CHEBI:30013"/>
        <dbReference type="ChEBI" id="CHEBI:43474"/>
        <dbReference type="ChEBI" id="CHEBI:61977"/>
        <dbReference type="EC" id="3.1.3.16"/>
    </reaction>
</comment>
<keyword evidence="2" id="KW-0106">Calcium</keyword>
<feature type="domain" description="EF-hand" evidence="5">
    <location>
        <begin position="283"/>
        <end position="318"/>
    </location>
</feature>
<feature type="region of interest" description="Disordered" evidence="4">
    <location>
        <begin position="385"/>
        <end position="436"/>
    </location>
</feature>
<comment type="caution">
    <text evidence="6">The sequence shown here is derived from an EMBL/GenBank/DDBJ whole genome shotgun (WGS) entry which is preliminary data.</text>
</comment>
<evidence type="ECO:0000313" key="7">
    <source>
        <dbReference type="Proteomes" id="UP001286313"/>
    </source>
</evidence>
<name>A0AAE1KIF5_PETCI</name>
<keyword evidence="3" id="KW-0378">Hydrolase</keyword>
<dbReference type="Gene3D" id="3.60.21.10">
    <property type="match status" value="1"/>
</dbReference>
<feature type="domain" description="EF-hand" evidence="5">
    <location>
        <begin position="247"/>
        <end position="276"/>
    </location>
</feature>
<evidence type="ECO:0000256" key="4">
    <source>
        <dbReference type="SAM" id="MobiDB-lite"/>
    </source>
</evidence>
<evidence type="ECO:0000256" key="1">
    <source>
        <dbReference type="ARBA" id="ARBA00008294"/>
    </source>
</evidence>
<dbReference type="Pfam" id="PF00149">
    <property type="entry name" value="Metallophos"/>
    <property type="match status" value="1"/>
</dbReference>
<feature type="region of interest" description="Disordered" evidence="4">
    <location>
        <begin position="500"/>
        <end position="519"/>
    </location>
</feature>
<dbReference type="Gene3D" id="1.10.238.10">
    <property type="entry name" value="EF-hand"/>
    <property type="match status" value="1"/>
</dbReference>
<dbReference type="SUPFAM" id="SSF47473">
    <property type="entry name" value="EF-hand"/>
    <property type="match status" value="1"/>
</dbReference>
<dbReference type="InterPro" id="IPR029052">
    <property type="entry name" value="Metallo-depent_PP-like"/>
</dbReference>
<evidence type="ECO:0000259" key="5">
    <source>
        <dbReference type="PROSITE" id="PS50222"/>
    </source>
</evidence>
<dbReference type="InterPro" id="IPR011992">
    <property type="entry name" value="EF-hand-dom_pair"/>
</dbReference>
<dbReference type="Proteomes" id="UP001286313">
    <property type="component" value="Unassembled WGS sequence"/>
</dbReference>
<dbReference type="SMART" id="SM00156">
    <property type="entry name" value="PP2Ac"/>
    <property type="match status" value="1"/>
</dbReference>
<dbReference type="InterPro" id="IPR002048">
    <property type="entry name" value="EF_hand_dom"/>
</dbReference>
<dbReference type="AlphaFoldDB" id="A0AAE1KIF5"/>
<dbReference type="GO" id="GO:0004722">
    <property type="term" value="F:protein serine/threonine phosphatase activity"/>
    <property type="evidence" value="ECO:0007669"/>
    <property type="project" value="UniProtKB-EC"/>
</dbReference>
<gene>
    <name evidence="6" type="ORF">Pcinc_018931</name>
</gene>
<dbReference type="SUPFAM" id="SSF56300">
    <property type="entry name" value="Metallo-dependent phosphatases"/>
    <property type="match status" value="1"/>
</dbReference>
<accession>A0AAE1KIF5</accession>
<evidence type="ECO:0000256" key="3">
    <source>
        <dbReference type="RuleBase" id="RU004273"/>
    </source>
</evidence>
<feature type="compositionally biased region" description="Low complexity" evidence="4">
    <location>
        <begin position="416"/>
        <end position="425"/>
    </location>
</feature>
<organism evidence="6 7">
    <name type="scientific">Petrolisthes cinctipes</name>
    <name type="common">Flat porcelain crab</name>
    <dbReference type="NCBI Taxonomy" id="88211"/>
    <lineage>
        <taxon>Eukaryota</taxon>
        <taxon>Metazoa</taxon>
        <taxon>Ecdysozoa</taxon>
        <taxon>Arthropoda</taxon>
        <taxon>Crustacea</taxon>
        <taxon>Multicrustacea</taxon>
        <taxon>Malacostraca</taxon>
        <taxon>Eumalacostraca</taxon>
        <taxon>Eucarida</taxon>
        <taxon>Decapoda</taxon>
        <taxon>Pleocyemata</taxon>
        <taxon>Anomura</taxon>
        <taxon>Galatheoidea</taxon>
        <taxon>Porcellanidae</taxon>
        <taxon>Petrolisthes</taxon>
    </lineage>
</organism>
<dbReference type="PANTHER" id="PTHR11668:SF496">
    <property type="entry name" value="SERINE_THREONINE-PROTEIN PHOSPHATASE"/>
    <property type="match status" value="1"/>
</dbReference>
<dbReference type="PROSITE" id="PS00125">
    <property type="entry name" value="SER_THR_PHOSPHATASE"/>
    <property type="match status" value="1"/>
</dbReference>
<keyword evidence="7" id="KW-1185">Reference proteome</keyword>
<dbReference type="PANTHER" id="PTHR11668">
    <property type="entry name" value="SERINE/THREONINE PROTEIN PHOSPHATASE"/>
    <property type="match status" value="1"/>
</dbReference>